<dbReference type="CDD" id="cd15482">
    <property type="entry name" value="Sialidase_non-viral"/>
    <property type="match status" value="2"/>
</dbReference>
<evidence type="ECO:0000313" key="2">
    <source>
        <dbReference type="Proteomes" id="UP000808337"/>
    </source>
</evidence>
<accession>A0A9D7STV5</accession>
<comment type="caution">
    <text evidence="1">The sequence shown here is derived from an EMBL/GenBank/DDBJ whole genome shotgun (WGS) entry which is preliminary data.</text>
</comment>
<dbReference type="InterPro" id="IPR015943">
    <property type="entry name" value="WD40/YVTN_repeat-like_dom_sf"/>
</dbReference>
<dbReference type="Gene3D" id="2.130.10.10">
    <property type="entry name" value="YVTN repeat-like/Quinoprotein amine dehydrogenase"/>
    <property type="match status" value="4"/>
</dbReference>
<proteinExistence type="predicted"/>
<sequence>MVVVLVSIKLISGLNTFSKKHQPNTESSNDISKEEQEPNDWLYMQRSYPSGRIDSRAYVKAVAYNKERTLQNKFRNGLLSKSWEFCGPTNMAGRITDIEMTDDLSTIFVGSASGGIFKSTDDGATWLPIFDDETSLSIGDIAIAHSDNKIIYVGTGEANAGGGSIAYDGNGVYKSNDGGSTWLHLGLDSMGSIGKVIIHPMHPDICFVAAMGYLFQNNNDRGLYKSLNGGVTWDKVLFINDSTGIIDIAINPLHPDTIFAAAWERVRRVNRRSYGGPSSGIFRSTDGGNTWKELTNGLPGSSGRIGLAIADSSPEILYACYTDATSGYLDDIYKSTDNGETWFRLNPSGITEAPYMWWFGKIFTDPNNAATVYMTSFYMYKSTDGGYTWNEIFSGSHVDQHTICVKSKNSKKVLLGNDGGAYLSQNGGNGYTELNGLPTMQFYTCEIDYTFSKRLYGGAQDNGILRTISGNINGWQNIDQGDGFKVLVDPSDNHYVYAEIQYGELVRSTNGGSFFTGGTSGIASQDRKNWNTPVIFNPLHPSTLYYGSNRLYKSTDRAASWTAISPDLTSHAVKNEIVYGTITAISVSPVNDDIIYVGTDDGNVHVTINGGNKWTSVSSSLPDRWVTSIVADPNDINSAYVTLSGFRFGEPIGHIYRTYNQGKEWSDISGDLPDIPINDLIVTQIFGTLIVATDIGVLYSVNQGLNWELLGIGLPNVVCTDLSIHAQQNTLLVATYGRGLFKINLDDINTSVTDIEEYNNSEFQAIPNPFSESTIIKFNVQKNMMYSLSVFNNSGVRMKTLYNQYLDKGIHEFTFEASQFPGGLYYCKIISADRTVSKIIKLIKQ</sequence>
<evidence type="ECO:0000313" key="1">
    <source>
        <dbReference type="EMBL" id="MBK9982982.1"/>
    </source>
</evidence>
<dbReference type="InterPro" id="IPR052025">
    <property type="entry name" value="Xyloglucanase_GH74"/>
</dbReference>
<dbReference type="PANTHER" id="PTHR43739">
    <property type="entry name" value="XYLOGLUCANASE (EUROFUNG)"/>
    <property type="match status" value="1"/>
</dbReference>
<dbReference type="SUPFAM" id="SSF50939">
    <property type="entry name" value="Sialidases"/>
    <property type="match status" value="2"/>
</dbReference>
<dbReference type="InterPro" id="IPR036278">
    <property type="entry name" value="Sialidase_sf"/>
</dbReference>
<reference evidence="1 2" key="1">
    <citation type="submission" date="2020-10" db="EMBL/GenBank/DDBJ databases">
        <title>Connecting structure to function with the recovery of over 1000 high-quality activated sludge metagenome-assembled genomes encoding full-length rRNA genes using long-read sequencing.</title>
        <authorList>
            <person name="Singleton C.M."/>
            <person name="Petriglieri F."/>
            <person name="Kristensen J.M."/>
            <person name="Kirkegaard R.H."/>
            <person name="Michaelsen T.Y."/>
            <person name="Andersen M.H."/>
            <person name="Karst S.M."/>
            <person name="Dueholm M.S."/>
            <person name="Nielsen P.H."/>
            <person name="Albertsen M."/>
        </authorList>
    </citation>
    <scope>NUCLEOTIDE SEQUENCE [LARGE SCALE GENOMIC DNA]</scope>
    <source>
        <strain evidence="1">Ribe_18-Q3-R11-54_MAXAC.273</strain>
    </source>
</reference>
<protein>
    <submittedName>
        <fullName evidence="1">T9SS type A sorting domain-containing protein</fullName>
    </submittedName>
</protein>
<dbReference type="InterPro" id="IPR026444">
    <property type="entry name" value="Secre_tail"/>
</dbReference>
<dbReference type="NCBIfam" id="TIGR04183">
    <property type="entry name" value="Por_Secre_tail"/>
    <property type="match status" value="1"/>
</dbReference>
<dbReference type="GO" id="GO:0010411">
    <property type="term" value="P:xyloglucan metabolic process"/>
    <property type="evidence" value="ECO:0007669"/>
    <property type="project" value="TreeGrafter"/>
</dbReference>
<name>A0A9D7STV5_9BACT</name>
<gene>
    <name evidence="1" type="ORF">IPP15_11265</name>
</gene>
<dbReference type="EMBL" id="JADKGY010000008">
    <property type="protein sequence ID" value="MBK9982982.1"/>
    <property type="molecule type" value="Genomic_DNA"/>
</dbReference>
<organism evidence="1 2">
    <name type="scientific">Candidatus Opimibacter skivensis</name>
    <dbReference type="NCBI Taxonomy" id="2982028"/>
    <lineage>
        <taxon>Bacteria</taxon>
        <taxon>Pseudomonadati</taxon>
        <taxon>Bacteroidota</taxon>
        <taxon>Saprospiria</taxon>
        <taxon>Saprospirales</taxon>
        <taxon>Saprospiraceae</taxon>
        <taxon>Candidatus Opimibacter</taxon>
    </lineage>
</organism>
<dbReference type="Proteomes" id="UP000808337">
    <property type="component" value="Unassembled WGS sequence"/>
</dbReference>
<dbReference type="PANTHER" id="PTHR43739:SF5">
    <property type="entry name" value="EXO-ALPHA-SIALIDASE"/>
    <property type="match status" value="1"/>
</dbReference>
<dbReference type="AlphaFoldDB" id="A0A9D7STV5"/>